<dbReference type="GO" id="GO:0012505">
    <property type="term" value="C:endomembrane system"/>
    <property type="evidence" value="ECO:0007669"/>
    <property type="project" value="UniProtKB-SubCell"/>
</dbReference>
<comment type="subcellular location">
    <subcellularLocation>
        <location evidence="1">Endomembrane system</location>
        <topology evidence="1">Multi-pass membrane protein</topology>
    </subcellularLocation>
</comment>
<dbReference type="Proteomes" id="UP000317496">
    <property type="component" value="Chromosome"/>
</dbReference>
<dbReference type="Pfam" id="PF04191">
    <property type="entry name" value="PEMT"/>
    <property type="match status" value="1"/>
</dbReference>
<feature type="transmembrane region" description="Helical" evidence="5">
    <location>
        <begin position="101"/>
        <end position="133"/>
    </location>
</feature>
<protein>
    <submittedName>
        <fullName evidence="6">Isoprenylcysteine carboxylmethyltransferase family protein</fullName>
    </submittedName>
</protein>
<dbReference type="PANTHER" id="PTHR12714:SF24">
    <property type="entry name" value="SLR1182 PROTEIN"/>
    <property type="match status" value="1"/>
</dbReference>
<accession>A0A516H7W8</accession>
<name>A0A516H7W8_9PROT</name>
<dbReference type="KEGG" id="fer:FNB15_20655"/>
<proteinExistence type="predicted"/>
<dbReference type="AlphaFoldDB" id="A0A516H7W8"/>
<keyword evidence="6" id="KW-0808">Transferase</keyword>
<gene>
    <name evidence="6" type="ORF">FNB15_20655</name>
</gene>
<evidence type="ECO:0000256" key="3">
    <source>
        <dbReference type="ARBA" id="ARBA00022989"/>
    </source>
</evidence>
<evidence type="ECO:0000313" key="7">
    <source>
        <dbReference type="Proteomes" id="UP000317496"/>
    </source>
</evidence>
<dbReference type="PANTHER" id="PTHR12714">
    <property type="entry name" value="PROTEIN-S ISOPRENYLCYSTEINE O-METHYLTRANSFERASE"/>
    <property type="match status" value="1"/>
</dbReference>
<evidence type="ECO:0000256" key="4">
    <source>
        <dbReference type="ARBA" id="ARBA00023136"/>
    </source>
</evidence>
<feature type="transmembrane region" description="Helical" evidence="5">
    <location>
        <begin position="60"/>
        <end position="80"/>
    </location>
</feature>
<keyword evidence="6" id="KW-0489">Methyltransferase</keyword>
<dbReference type="EMBL" id="CP041636">
    <property type="protein sequence ID" value="QDO99863.1"/>
    <property type="molecule type" value="Genomic_DNA"/>
</dbReference>
<sequence length="218" mass="23962">MHALPLPQSAGADIAPDSLSGLQQRRKRIVLISGLLMLIALLFSDSLWPSGSLPHEGSEMLGYALIFLCITGRSWCSLYIGGRKKTQLVDDGPYSISRNPLYLFSVLGGIGIGLQAGNLTAGLVCGLFVFAIFNTVIQREEIFLKSRFPAAFAAYAARVPRWGPRLSRWQSSEELLVRPRFVLVTFRDALGFLLAIPVLEAVEWAQAEGWLPVLLHLP</sequence>
<dbReference type="GO" id="GO:0032259">
    <property type="term" value="P:methylation"/>
    <property type="evidence" value="ECO:0007669"/>
    <property type="project" value="UniProtKB-KW"/>
</dbReference>
<evidence type="ECO:0000256" key="2">
    <source>
        <dbReference type="ARBA" id="ARBA00022692"/>
    </source>
</evidence>
<organism evidence="6 7">
    <name type="scientific">Ferrovibrio terrae</name>
    <dbReference type="NCBI Taxonomy" id="2594003"/>
    <lineage>
        <taxon>Bacteria</taxon>
        <taxon>Pseudomonadati</taxon>
        <taxon>Pseudomonadota</taxon>
        <taxon>Alphaproteobacteria</taxon>
        <taxon>Rhodospirillales</taxon>
        <taxon>Rhodospirillaceae</taxon>
        <taxon>Ferrovibrio</taxon>
    </lineage>
</organism>
<dbReference type="InterPro" id="IPR007318">
    <property type="entry name" value="Phopholipid_MeTrfase"/>
</dbReference>
<dbReference type="Gene3D" id="1.20.120.1630">
    <property type="match status" value="1"/>
</dbReference>
<dbReference type="GO" id="GO:0008168">
    <property type="term" value="F:methyltransferase activity"/>
    <property type="evidence" value="ECO:0007669"/>
    <property type="project" value="UniProtKB-KW"/>
</dbReference>
<dbReference type="OrthoDB" id="7210610at2"/>
<evidence type="ECO:0000256" key="1">
    <source>
        <dbReference type="ARBA" id="ARBA00004127"/>
    </source>
</evidence>
<keyword evidence="4 5" id="KW-0472">Membrane</keyword>
<keyword evidence="3 5" id="KW-1133">Transmembrane helix</keyword>
<keyword evidence="2 5" id="KW-0812">Transmembrane</keyword>
<feature type="transmembrane region" description="Helical" evidence="5">
    <location>
        <begin position="29"/>
        <end position="48"/>
    </location>
</feature>
<keyword evidence="7" id="KW-1185">Reference proteome</keyword>
<reference evidence="6 7" key="1">
    <citation type="submission" date="2019-07" db="EMBL/GenBank/DDBJ databases">
        <title>Genome sequencing for Ferrovibrio sp. K5.</title>
        <authorList>
            <person name="Park S.-J."/>
        </authorList>
    </citation>
    <scope>NUCLEOTIDE SEQUENCE [LARGE SCALE GENOMIC DNA]</scope>
    <source>
        <strain evidence="6 7">K5</strain>
    </source>
</reference>
<evidence type="ECO:0000313" key="6">
    <source>
        <dbReference type="EMBL" id="QDO99863.1"/>
    </source>
</evidence>
<evidence type="ECO:0000256" key="5">
    <source>
        <dbReference type="SAM" id="Phobius"/>
    </source>
</evidence>